<keyword evidence="5 9" id="KW-0479">Metal-binding</keyword>
<evidence type="ECO:0000256" key="5">
    <source>
        <dbReference type="ARBA" id="ARBA00022723"/>
    </source>
</evidence>
<dbReference type="PROSITE" id="PS00483">
    <property type="entry name" value="DIHYDROOROTASE_2"/>
    <property type="match status" value="1"/>
</dbReference>
<evidence type="ECO:0000256" key="7">
    <source>
        <dbReference type="ARBA" id="ARBA00022833"/>
    </source>
</evidence>
<dbReference type="UniPathway" id="UPA00070">
    <property type="reaction ID" value="UER00117"/>
</dbReference>
<feature type="binding site" description="via carbamate group" evidence="9">
    <location>
        <position position="99"/>
    </location>
    <ligand>
        <name>Zn(2+)</name>
        <dbReference type="ChEBI" id="CHEBI:29105"/>
        <label>2</label>
    </ligand>
</feature>
<accession>A0A1L3SYD2</accession>
<comment type="function">
    <text evidence="1 9">Catalyzes the reversible cyclization of carbamoyl aspartate to dihydroorotate.</text>
</comment>
<dbReference type="InterPro" id="IPR032466">
    <property type="entry name" value="Metal_Hydrolase"/>
</dbReference>
<keyword evidence="7 9" id="KW-0862">Zinc</keyword>
<dbReference type="Pfam" id="PF01979">
    <property type="entry name" value="Amidohydro_1"/>
    <property type="match status" value="1"/>
</dbReference>
<dbReference type="SUPFAM" id="SSF51556">
    <property type="entry name" value="Metallo-dependent hydrolases"/>
    <property type="match status" value="1"/>
</dbReference>
<dbReference type="InterPro" id="IPR004721">
    <property type="entry name" value="DHOdimr"/>
</dbReference>
<keyword evidence="6 9" id="KW-0378">Hydrolase</keyword>
<evidence type="ECO:0000313" key="13">
    <source>
        <dbReference type="Proteomes" id="UP000182840"/>
    </source>
</evidence>
<feature type="binding site" evidence="9">
    <location>
        <position position="136"/>
    </location>
    <ligand>
        <name>Zn(2+)</name>
        <dbReference type="ChEBI" id="CHEBI:29105"/>
        <label>2</label>
    </ligand>
</feature>
<dbReference type="Gene3D" id="3.20.20.140">
    <property type="entry name" value="Metal-dependent hydrolases"/>
    <property type="match status" value="1"/>
</dbReference>
<protein>
    <recommendedName>
        <fullName evidence="4 9">Dihydroorotase</fullName>
        <shortName evidence="9">DHOase</shortName>
        <ecNumber evidence="4 9">3.5.2.3</ecNumber>
    </recommendedName>
</protein>
<evidence type="ECO:0000256" key="4">
    <source>
        <dbReference type="ARBA" id="ARBA00012860"/>
    </source>
</evidence>
<dbReference type="OrthoDB" id="9808095at2"/>
<dbReference type="InterPro" id="IPR006680">
    <property type="entry name" value="Amidohydro-rel"/>
</dbReference>
<dbReference type="Proteomes" id="UP000182840">
    <property type="component" value="Chromosome"/>
</dbReference>
<dbReference type="GO" id="GO:0004151">
    <property type="term" value="F:dihydroorotase activity"/>
    <property type="evidence" value="ECO:0007669"/>
    <property type="project" value="UniProtKB-UniRule"/>
</dbReference>
<dbReference type="PANTHER" id="PTHR43137:SF1">
    <property type="entry name" value="DIHYDROOROTASE"/>
    <property type="match status" value="1"/>
</dbReference>
<feature type="binding site" evidence="9">
    <location>
        <begin position="15"/>
        <end position="17"/>
    </location>
    <ligand>
        <name>substrate</name>
    </ligand>
</feature>
<evidence type="ECO:0000256" key="6">
    <source>
        <dbReference type="ARBA" id="ARBA00022801"/>
    </source>
</evidence>
<feature type="binding site" evidence="9">
    <location>
        <position position="174"/>
    </location>
    <ligand>
        <name>Zn(2+)</name>
        <dbReference type="ChEBI" id="CHEBI:29105"/>
        <label>2</label>
    </ligand>
</feature>
<feature type="binding site" evidence="9">
    <location>
        <position position="15"/>
    </location>
    <ligand>
        <name>Zn(2+)</name>
        <dbReference type="ChEBI" id="CHEBI:29105"/>
        <label>1</label>
    </ligand>
</feature>
<feature type="binding site" evidence="9">
    <location>
        <position position="136"/>
    </location>
    <ligand>
        <name>substrate</name>
    </ligand>
</feature>
<comment type="cofactor">
    <cofactor evidence="9 10">
        <name>Zn(2+)</name>
        <dbReference type="ChEBI" id="CHEBI:29105"/>
    </cofactor>
    <text evidence="9 10">Binds 2 Zn(2+) ions per subunit.</text>
</comment>
<dbReference type="CDD" id="cd01294">
    <property type="entry name" value="DHOase"/>
    <property type="match status" value="1"/>
</dbReference>
<name>A0A1L3SYD2_9HYPH</name>
<dbReference type="PIRSF" id="PIRSF001237">
    <property type="entry name" value="DHOdimr"/>
    <property type="match status" value="1"/>
</dbReference>
<evidence type="ECO:0000313" key="12">
    <source>
        <dbReference type="EMBL" id="APH74398.1"/>
    </source>
</evidence>
<feature type="binding site" evidence="9">
    <location>
        <position position="41"/>
    </location>
    <ligand>
        <name>substrate</name>
    </ligand>
</feature>
<keyword evidence="8 9" id="KW-0665">Pyrimidine biosynthesis</keyword>
<feature type="binding site" evidence="9">
    <location>
        <position position="13"/>
    </location>
    <ligand>
        <name>Zn(2+)</name>
        <dbReference type="ChEBI" id="CHEBI:29105"/>
        <label>1</label>
    </ligand>
</feature>
<evidence type="ECO:0000256" key="2">
    <source>
        <dbReference type="ARBA" id="ARBA00004880"/>
    </source>
</evidence>
<evidence type="ECO:0000256" key="10">
    <source>
        <dbReference type="RuleBase" id="RU003440"/>
    </source>
</evidence>
<dbReference type="EC" id="3.5.2.3" evidence="4 9"/>
<dbReference type="NCBIfam" id="TIGR00856">
    <property type="entry name" value="pyrC_dimer"/>
    <property type="match status" value="1"/>
</dbReference>
<feature type="domain" description="Amidohydrolase-related" evidence="11">
    <location>
        <begin position="11"/>
        <end position="306"/>
    </location>
</feature>
<evidence type="ECO:0000256" key="8">
    <source>
        <dbReference type="ARBA" id="ARBA00022975"/>
    </source>
</evidence>
<comment type="similarity">
    <text evidence="3 9 10">Belongs to the metallo-dependent hydrolases superfamily. DHOase family. Class II DHOase subfamily.</text>
</comment>
<feature type="binding site" evidence="9">
    <location>
        <position position="251"/>
    </location>
    <ligand>
        <name>substrate</name>
    </ligand>
</feature>
<reference evidence="13" key="1">
    <citation type="submission" date="2016-11" db="EMBL/GenBank/DDBJ databases">
        <title>Mesorhizobium oceanicum sp. nov., isolated from deep seawater in South China Sea.</title>
        <authorList>
            <person name="Fu G.-Y."/>
        </authorList>
    </citation>
    <scope>NUCLEOTIDE SEQUENCE [LARGE SCALE GENOMIC DNA]</scope>
    <source>
        <strain evidence="13">B7</strain>
    </source>
</reference>
<feature type="binding site" evidence="9">
    <location>
        <position position="247"/>
    </location>
    <ligand>
        <name>Zn(2+)</name>
        <dbReference type="ChEBI" id="CHEBI:29105"/>
        <label>1</label>
    </ligand>
</feature>
<dbReference type="AlphaFoldDB" id="A0A1L3SYD2"/>
<feature type="binding site" evidence="9">
    <location>
        <position position="263"/>
    </location>
    <ligand>
        <name>substrate</name>
    </ligand>
</feature>
<dbReference type="GO" id="GO:0006207">
    <property type="term" value="P:'de novo' pyrimidine nucleobase biosynthetic process"/>
    <property type="evidence" value="ECO:0007669"/>
    <property type="project" value="TreeGrafter"/>
</dbReference>
<evidence type="ECO:0000256" key="9">
    <source>
        <dbReference type="HAMAP-Rule" id="MF_00219"/>
    </source>
</evidence>
<feature type="active site" evidence="9">
    <location>
        <position position="247"/>
    </location>
</feature>
<feature type="binding site" evidence="9">
    <location>
        <position position="219"/>
    </location>
    <ligand>
        <name>substrate</name>
    </ligand>
</feature>
<dbReference type="STRING" id="1670800.BSQ44_04530"/>
<proteinExistence type="inferred from homology"/>
<dbReference type="PROSITE" id="PS00482">
    <property type="entry name" value="DIHYDROOROTASE_1"/>
    <property type="match status" value="1"/>
</dbReference>
<keyword evidence="13" id="KW-1185">Reference proteome</keyword>
<dbReference type="GO" id="GO:0044205">
    <property type="term" value="P:'de novo' UMP biosynthetic process"/>
    <property type="evidence" value="ECO:0007669"/>
    <property type="project" value="UniProtKB-UniRule"/>
</dbReference>
<dbReference type="HAMAP" id="MF_00219">
    <property type="entry name" value="PyrC_classII"/>
    <property type="match status" value="1"/>
</dbReference>
<evidence type="ECO:0000256" key="3">
    <source>
        <dbReference type="ARBA" id="ARBA00005631"/>
    </source>
</evidence>
<comment type="pathway">
    <text evidence="2 9 10">Pyrimidine metabolism; UMP biosynthesis via de novo pathway; (S)-dihydroorotate from bicarbonate: step 3/3.</text>
</comment>
<dbReference type="PANTHER" id="PTHR43137">
    <property type="entry name" value="DIHYDROOROTASE"/>
    <property type="match status" value="1"/>
</dbReference>
<evidence type="ECO:0000259" key="11">
    <source>
        <dbReference type="Pfam" id="PF01979"/>
    </source>
</evidence>
<evidence type="ECO:0000256" key="1">
    <source>
        <dbReference type="ARBA" id="ARBA00002368"/>
    </source>
</evidence>
<comment type="catalytic activity">
    <reaction evidence="9 10">
        <text>(S)-dihydroorotate + H2O = N-carbamoyl-L-aspartate + H(+)</text>
        <dbReference type="Rhea" id="RHEA:24296"/>
        <dbReference type="ChEBI" id="CHEBI:15377"/>
        <dbReference type="ChEBI" id="CHEBI:15378"/>
        <dbReference type="ChEBI" id="CHEBI:30864"/>
        <dbReference type="ChEBI" id="CHEBI:32814"/>
        <dbReference type="EC" id="3.5.2.3"/>
    </reaction>
</comment>
<organism evidence="12 13">
    <name type="scientific">Aquibium oceanicum</name>
    <dbReference type="NCBI Taxonomy" id="1670800"/>
    <lineage>
        <taxon>Bacteria</taxon>
        <taxon>Pseudomonadati</taxon>
        <taxon>Pseudomonadota</taxon>
        <taxon>Alphaproteobacteria</taxon>
        <taxon>Hyphomicrobiales</taxon>
        <taxon>Phyllobacteriaceae</taxon>
        <taxon>Aquibium</taxon>
    </lineage>
</organism>
<dbReference type="GO" id="GO:0005829">
    <property type="term" value="C:cytosol"/>
    <property type="evidence" value="ECO:0007669"/>
    <property type="project" value="TreeGrafter"/>
</dbReference>
<dbReference type="KEGG" id="meso:BSQ44_04530"/>
<comment type="subunit">
    <text evidence="9">Homodimer.</text>
</comment>
<dbReference type="GO" id="GO:0008270">
    <property type="term" value="F:zinc ion binding"/>
    <property type="evidence" value="ECO:0007669"/>
    <property type="project" value="UniProtKB-UniRule"/>
</dbReference>
<dbReference type="EMBL" id="CP018171">
    <property type="protein sequence ID" value="APH74398.1"/>
    <property type="molecule type" value="Genomic_DNA"/>
</dbReference>
<gene>
    <name evidence="9" type="primary">pyrC</name>
    <name evidence="12" type="ORF">BSQ44_04530</name>
</gene>
<feature type="binding site" description="via carbamate group" evidence="9">
    <location>
        <position position="99"/>
    </location>
    <ligand>
        <name>Zn(2+)</name>
        <dbReference type="ChEBI" id="CHEBI:29105"/>
        <label>1</label>
    </ligand>
</feature>
<sequence>MKTLTIRRPDDWHVHLRDGAVLQAVLPHTSRDFGRAIIMPNLVPPVVTKADALAYRDRIMAALPRDHAFEPLMTLYVTETTDPDDLESAFRDGVVTAAKLYPAGATTNSQSGVRDFENAMPVFERMAAIGMPLCLHGEVTDPAIDIFDREAVFIDRVLDPLRRRLPELRIVMEHLTTRDGVDYVSGQSANLGATITTHHLIINRNAILAGGIRPHYYCLPVAKREEHRLALRKAATSGDPRFFLGTDSAPHLDPLKECACGCAGIFSATNTISCLAHVFEDEGALDRLEAFTSLNGPQFYGLPANEERITLRREDEPVVFPSKIDTADGPVTLFDPMFPIHWNVVRQAS</sequence>
<dbReference type="RefSeq" id="WP_072607854.1">
    <property type="nucleotide sequence ID" value="NZ_CP018171.1"/>
</dbReference>
<dbReference type="InterPro" id="IPR002195">
    <property type="entry name" value="Dihydroorotase_CS"/>
</dbReference>
<feature type="modified residue" description="N6-carboxylysine" evidence="9">
    <location>
        <position position="99"/>
    </location>
</feature>